<dbReference type="SUPFAM" id="SSF52540">
    <property type="entry name" value="P-loop containing nucleoside triphosphate hydrolases"/>
    <property type="match status" value="1"/>
</dbReference>
<dbReference type="GO" id="GO:0004020">
    <property type="term" value="F:adenylylsulfate kinase activity"/>
    <property type="evidence" value="ECO:0007669"/>
    <property type="project" value="UniProtKB-EC"/>
</dbReference>
<dbReference type="NCBIfam" id="NF003013">
    <property type="entry name" value="PRK03846.1"/>
    <property type="match status" value="1"/>
</dbReference>
<evidence type="ECO:0000256" key="5">
    <source>
        <dbReference type="ARBA" id="ARBA00012121"/>
    </source>
</evidence>
<feature type="binding site" evidence="14">
    <location>
        <begin position="30"/>
        <end position="37"/>
    </location>
    <ligand>
        <name>ATP</name>
        <dbReference type="ChEBI" id="CHEBI:30616"/>
    </ligand>
</feature>
<organism evidence="17 18">
    <name type="scientific">Deefgea salmonis</name>
    <dbReference type="NCBI Taxonomy" id="2875502"/>
    <lineage>
        <taxon>Bacteria</taxon>
        <taxon>Pseudomonadati</taxon>
        <taxon>Pseudomonadota</taxon>
        <taxon>Betaproteobacteria</taxon>
        <taxon>Neisseriales</taxon>
        <taxon>Chitinibacteraceae</taxon>
        <taxon>Deefgea</taxon>
    </lineage>
</organism>
<dbReference type="InterPro" id="IPR059117">
    <property type="entry name" value="APS_kinase_dom"/>
</dbReference>
<comment type="similarity">
    <text evidence="4 14 15">Belongs to the APS kinase family.</text>
</comment>
<evidence type="ECO:0000256" key="2">
    <source>
        <dbReference type="ARBA" id="ARBA00002632"/>
    </source>
</evidence>
<evidence type="ECO:0000259" key="16">
    <source>
        <dbReference type="Pfam" id="PF01583"/>
    </source>
</evidence>
<sequence>MHITTQKYQITAEQRAKIKNQKPFVIWFTGISGAGKSTLADWIDEKLHAQGYHTVVLDGDNLRQGLNSGLSFSMQDRHENIRRAGQVAKLMHEAGLIVICAFISPFAVDRQQVRALFGDKFIEIHLDMNLESAKRNDQKGLYALAASGKINNLTGVGSDYEVPADPELRINTDEMSIEQSGQQVFDLVLSKMNRSVTLLGQ</sequence>
<dbReference type="Pfam" id="PF01583">
    <property type="entry name" value="APS_kinase"/>
    <property type="match status" value="1"/>
</dbReference>
<dbReference type="NCBIfam" id="TIGR00455">
    <property type="entry name" value="apsK"/>
    <property type="match status" value="1"/>
</dbReference>
<dbReference type="PANTHER" id="PTHR11055">
    <property type="entry name" value="BIFUNCTIONAL 3'-PHOSPHOADENOSINE 5'-PHOSPHOSULFATE SYNTHASE"/>
    <property type="match status" value="1"/>
</dbReference>
<dbReference type="InterPro" id="IPR027417">
    <property type="entry name" value="P-loop_NTPase"/>
</dbReference>
<dbReference type="EMBL" id="JAJAWG010000013">
    <property type="protein sequence ID" value="MCB5197382.1"/>
    <property type="molecule type" value="Genomic_DNA"/>
</dbReference>
<accession>A0ABS8BNS0</accession>
<keyword evidence="7 14" id="KW-0808">Transferase</keyword>
<feature type="active site" description="Phosphoserine intermediate" evidence="14">
    <location>
        <position position="104"/>
    </location>
</feature>
<dbReference type="Proteomes" id="UP001198034">
    <property type="component" value="Unassembled WGS sequence"/>
</dbReference>
<evidence type="ECO:0000256" key="13">
    <source>
        <dbReference type="ARBA" id="ARBA00031464"/>
    </source>
</evidence>
<evidence type="ECO:0000256" key="7">
    <source>
        <dbReference type="ARBA" id="ARBA00022679"/>
    </source>
</evidence>
<keyword evidence="10 14" id="KW-0067">ATP-binding</keyword>
<name>A0ABS8BNS0_9NEIS</name>
<dbReference type="HAMAP" id="MF_00065">
    <property type="entry name" value="Adenylyl_sulf_kinase"/>
    <property type="match status" value="1"/>
</dbReference>
<dbReference type="CDD" id="cd02027">
    <property type="entry name" value="APSK"/>
    <property type="match status" value="1"/>
</dbReference>
<comment type="function">
    <text evidence="2 14 15">Catalyzes the synthesis of activated sulfate.</text>
</comment>
<evidence type="ECO:0000256" key="6">
    <source>
        <dbReference type="ARBA" id="ARBA00018163"/>
    </source>
</evidence>
<evidence type="ECO:0000256" key="8">
    <source>
        <dbReference type="ARBA" id="ARBA00022741"/>
    </source>
</evidence>
<evidence type="ECO:0000256" key="3">
    <source>
        <dbReference type="ARBA" id="ARBA00004806"/>
    </source>
</evidence>
<evidence type="ECO:0000256" key="4">
    <source>
        <dbReference type="ARBA" id="ARBA00007008"/>
    </source>
</evidence>
<evidence type="ECO:0000256" key="11">
    <source>
        <dbReference type="ARBA" id="ARBA00029724"/>
    </source>
</evidence>
<evidence type="ECO:0000256" key="14">
    <source>
        <dbReference type="HAMAP-Rule" id="MF_00065"/>
    </source>
</evidence>
<evidence type="ECO:0000256" key="9">
    <source>
        <dbReference type="ARBA" id="ARBA00022777"/>
    </source>
</evidence>
<evidence type="ECO:0000256" key="12">
    <source>
        <dbReference type="ARBA" id="ARBA00031393"/>
    </source>
</evidence>
<dbReference type="Gene3D" id="3.40.50.300">
    <property type="entry name" value="P-loop containing nucleotide triphosphate hydrolases"/>
    <property type="match status" value="1"/>
</dbReference>
<evidence type="ECO:0000313" key="18">
    <source>
        <dbReference type="Proteomes" id="UP001198034"/>
    </source>
</evidence>
<keyword evidence="18" id="KW-1185">Reference proteome</keyword>
<reference evidence="17 18" key="1">
    <citation type="submission" date="2021-10" db="EMBL/GenBank/DDBJ databases">
        <authorList>
            <person name="Chen M."/>
        </authorList>
    </citation>
    <scope>NUCLEOTIDE SEQUENCE [LARGE SCALE GENOMIC DNA]</scope>
    <source>
        <strain evidence="17 18">H3-26</strain>
    </source>
</reference>
<gene>
    <name evidence="14 17" type="primary">cysC</name>
    <name evidence="17" type="ORF">LG219_14045</name>
</gene>
<dbReference type="EC" id="2.7.1.25" evidence="5 14"/>
<keyword evidence="9 14" id="KW-0418">Kinase</keyword>
<evidence type="ECO:0000256" key="1">
    <source>
        <dbReference type="ARBA" id="ARBA00001823"/>
    </source>
</evidence>
<dbReference type="RefSeq" id="WP_226765081.1">
    <property type="nucleotide sequence ID" value="NZ_JAJAWG010000013.1"/>
</dbReference>
<keyword evidence="8 14" id="KW-0547">Nucleotide-binding</keyword>
<evidence type="ECO:0000313" key="17">
    <source>
        <dbReference type="EMBL" id="MCB5197382.1"/>
    </source>
</evidence>
<dbReference type="InterPro" id="IPR002891">
    <property type="entry name" value="APS"/>
</dbReference>
<proteinExistence type="inferred from homology"/>
<keyword evidence="14" id="KW-0597">Phosphoprotein</keyword>
<comment type="catalytic activity">
    <reaction evidence="1 14 15">
        <text>adenosine 5'-phosphosulfate + ATP = 3'-phosphoadenylyl sulfate + ADP + H(+)</text>
        <dbReference type="Rhea" id="RHEA:24152"/>
        <dbReference type="ChEBI" id="CHEBI:15378"/>
        <dbReference type="ChEBI" id="CHEBI:30616"/>
        <dbReference type="ChEBI" id="CHEBI:58243"/>
        <dbReference type="ChEBI" id="CHEBI:58339"/>
        <dbReference type="ChEBI" id="CHEBI:456216"/>
        <dbReference type="EC" id="2.7.1.25"/>
    </reaction>
</comment>
<feature type="domain" description="APS kinase" evidence="16">
    <location>
        <begin position="23"/>
        <end position="171"/>
    </location>
</feature>
<protein>
    <recommendedName>
        <fullName evidence="6 14">Adenylyl-sulfate kinase</fullName>
        <ecNumber evidence="5 14">2.7.1.25</ecNumber>
    </recommendedName>
    <alternativeName>
        <fullName evidence="12 14">APS kinase</fullName>
    </alternativeName>
    <alternativeName>
        <fullName evidence="13 14">ATP adenosine-5'-phosphosulfate 3'-phosphotransferase</fullName>
    </alternativeName>
    <alternativeName>
        <fullName evidence="11 14">Adenosine-5'-phosphosulfate kinase</fullName>
    </alternativeName>
</protein>
<comment type="caution">
    <text evidence="17">The sequence shown here is derived from an EMBL/GenBank/DDBJ whole genome shotgun (WGS) entry which is preliminary data.</text>
</comment>
<evidence type="ECO:0000256" key="10">
    <source>
        <dbReference type="ARBA" id="ARBA00022840"/>
    </source>
</evidence>
<dbReference type="PANTHER" id="PTHR11055:SF63">
    <property type="entry name" value="ADENYLYL-SULFATE KINASE 1, CHLOROPLASTIC"/>
    <property type="match status" value="1"/>
</dbReference>
<evidence type="ECO:0000256" key="15">
    <source>
        <dbReference type="RuleBase" id="RU004347"/>
    </source>
</evidence>
<comment type="pathway">
    <text evidence="3 14 15">Sulfur metabolism; hydrogen sulfide biosynthesis; sulfite from sulfate: step 2/3.</text>
</comment>